<keyword evidence="3" id="KW-1185">Reference proteome</keyword>
<organism evidence="2 3">
    <name type="scientific">Clostridium ganghwense</name>
    <dbReference type="NCBI Taxonomy" id="312089"/>
    <lineage>
        <taxon>Bacteria</taxon>
        <taxon>Bacillati</taxon>
        <taxon>Bacillota</taxon>
        <taxon>Clostridia</taxon>
        <taxon>Eubacteriales</taxon>
        <taxon>Clostridiaceae</taxon>
        <taxon>Clostridium</taxon>
    </lineage>
</organism>
<feature type="transmembrane region" description="Helical" evidence="1">
    <location>
        <begin position="118"/>
        <end position="142"/>
    </location>
</feature>
<dbReference type="RefSeq" id="WP_268048746.1">
    <property type="nucleotide sequence ID" value="NZ_JAPQES010000001.1"/>
</dbReference>
<keyword evidence="1" id="KW-1133">Transmembrane helix</keyword>
<feature type="transmembrane region" description="Helical" evidence="1">
    <location>
        <begin position="332"/>
        <end position="354"/>
    </location>
</feature>
<evidence type="ECO:0000313" key="3">
    <source>
        <dbReference type="Proteomes" id="UP001079657"/>
    </source>
</evidence>
<gene>
    <name evidence="2" type="ORF">OXH55_05815</name>
</gene>
<dbReference type="EMBL" id="JAPQES010000001">
    <property type="protein sequence ID" value="MCY6370144.1"/>
    <property type="molecule type" value="Genomic_DNA"/>
</dbReference>
<dbReference type="Proteomes" id="UP001079657">
    <property type="component" value="Unassembled WGS sequence"/>
</dbReference>
<feature type="transmembrane region" description="Helical" evidence="1">
    <location>
        <begin position="189"/>
        <end position="208"/>
    </location>
</feature>
<feature type="transmembrane region" description="Helical" evidence="1">
    <location>
        <begin position="262"/>
        <end position="285"/>
    </location>
</feature>
<feature type="transmembrane region" description="Helical" evidence="1">
    <location>
        <begin position="452"/>
        <end position="477"/>
    </location>
</feature>
<sequence>MSRFIALTKVLLKTSGDFWGNKKSDKNSKLKSISLKLLLAACFLPLAIMMGEFVSSLYEGLSFINQQGVILSFGFVLVSLVAFFFGIFYVMGTFYFSMDIDNLLPLPFRPSEILGAKFVVVLIYEYITELLVLLPIIIVYGFESGAGALYYIFSTLIFLTLPIIPLVLASVIVMVIMRFTGIAKNKDRFRIVGGILILFLSLGINIFIQRTSQSTLNPETLQQMFVEGNNSLVNIVSGMFPSSKIASLAVLESSNITGITNMAIFIAMSILAIGIFIVVGEGLYLKGVVGISETKSKRKKLSEAEIDKIVVQNSVFKTYLIKELKILFRTPAYFMNCVLMNFLWPVFLLIPMLASPQGIGNFKELGMVINNPRIAALVVVVGFALIVFITSNSPIACTSISREGKNFYINKYLPISYKKQIVAKVLSAFILGIISMVMLLVALLILFEPPKIIVVLIGLVSLLGILFSNFVGILIDLYRPKLDWDNEQKAVKQNMNILLNSLPCVLIAAITVFIVFKFKLSLVTATILIIGVFGTIDFMLFRVLMTKGVQIYNNINN</sequence>
<evidence type="ECO:0008006" key="4">
    <source>
        <dbReference type="Google" id="ProtNLM"/>
    </source>
</evidence>
<feature type="transmembrane region" description="Helical" evidence="1">
    <location>
        <begin position="37"/>
        <end position="58"/>
    </location>
</feature>
<feature type="transmembrane region" description="Helical" evidence="1">
    <location>
        <begin position="497"/>
        <end position="516"/>
    </location>
</feature>
<keyword evidence="1" id="KW-0812">Transmembrane</keyword>
<comment type="caution">
    <text evidence="2">The sequence shown here is derived from an EMBL/GenBank/DDBJ whole genome shotgun (WGS) entry which is preliminary data.</text>
</comment>
<keyword evidence="1" id="KW-0472">Membrane</keyword>
<feature type="transmembrane region" description="Helical" evidence="1">
    <location>
        <begin position="522"/>
        <end position="541"/>
    </location>
</feature>
<accession>A0ABT4CM69</accession>
<evidence type="ECO:0000256" key="1">
    <source>
        <dbReference type="SAM" id="Phobius"/>
    </source>
</evidence>
<feature type="transmembrane region" description="Helical" evidence="1">
    <location>
        <begin position="148"/>
        <end position="177"/>
    </location>
</feature>
<feature type="transmembrane region" description="Helical" evidence="1">
    <location>
        <begin position="70"/>
        <end position="97"/>
    </location>
</feature>
<feature type="transmembrane region" description="Helical" evidence="1">
    <location>
        <begin position="421"/>
        <end position="446"/>
    </location>
</feature>
<proteinExistence type="predicted"/>
<evidence type="ECO:0000313" key="2">
    <source>
        <dbReference type="EMBL" id="MCY6370144.1"/>
    </source>
</evidence>
<dbReference type="Pfam" id="PF16949">
    <property type="entry name" value="ABC_tran_2"/>
    <property type="match status" value="1"/>
</dbReference>
<protein>
    <recommendedName>
        <fullName evidence="4">ABC-2 type transport system permease protein</fullName>
    </recommendedName>
</protein>
<reference evidence="2" key="1">
    <citation type="submission" date="2022-12" db="EMBL/GenBank/DDBJ databases">
        <authorList>
            <person name="Wang J."/>
        </authorList>
    </citation>
    <scope>NUCLEOTIDE SEQUENCE</scope>
    <source>
        <strain evidence="2">HY-42-06</strain>
    </source>
</reference>
<dbReference type="InterPro" id="IPR031599">
    <property type="entry name" value="ABC_tran_2"/>
</dbReference>
<feature type="transmembrane region" description="Helical" evidence="1">
    <location>
        <begin position="374"/>
        <end position="400"/>
    </location>
</feature>
<name>A0ABT4CM69_9CLOT</name>